<feature type="domain" description="N-acetyltransferase" evidence="3">
    <location>
        <begin position="4"/>
        <end position="151"/>
    </location>
</feature>
<name>A0ABU0TRD4_MICTR</name>
<dbReference type="PANTHER" id="PTHR43800:SF1">
    <property type="entry name" value="PEPTIDYL-LYSINE N-ACETYLTRANSFERASE YJAB"/>
    <property type="match status" value="1"/>
</dbReference>
<sequence>MEPLTIRSVRGPEEYPWLAEIWRGAVYATHDFLAEADREEIEARLQSDYFPAVVLSVAEREGRPVGFSGVLDGVLEMLFVDAAQHGGGVGTALLAHAVENHGVTKVDVNEQNVSAAGFYAHRGFEVVNRSATDEAGRPYPLLHLRLTRPCENARPHAV</sequence>
<evidence type="ECO:0000256" key="2">
    <source>
        <dbReference type="ARBA" id="ARBA00023315"/>
    </source>
</evidence>
<reference evidence="4 5" key="1">
    <citation type="submission" date="2023-07" db="EMBL/GenBank/DDBJ databases">
        <title>Functional and genomic diversity of the sorghum phyllosphere microbiome.</title>
        <authorList>
            <person name="Shade A."/>
        </authorList>
    </citation>
    <scope>NUCLEOTIDE SEQUENCE [LARGE SCALE GENOMIC DNA]</scope>
    <source>
        <strain evidence="4 5">SORGH_AS_1207</strain>
    </source>
</reference>
<gene>
    <name evidence="4" type="ORF">QE412_000801</name>
</gene>
<evidence type="ECO:0000313" key="5">
    <source>
        <dbReference type="Proteomes" id="UP001226691"/>
    </source>
</evidence>
<keyword evidence="1 4" id="KW-0808">Transferase</keyword>
<dbReference type="NCBIfam" id="NF007807">
    <property type="entry name" value="PRK10514.1"/>
    <property type="match status" value="1"/>
</dbReference>
<dbReference type="InterPro" id="IPR000182">
    <property type="entry name" value="GNAT_dom"/>
</dbReference>
<protein>
    <submittedName>
        <fullName evidence="4">Acetyltransferase</fullName>
        <ecNumber evidence="4">2.3.1.-</ecNumber>
    </submittedName>
</protein>
<comment type="caution">
    <text evidence="4">The sequence shown here is derived from an EMBL/GenBank/DDBJ whole genome shotgun (WGS) entry which is preliminary data.</text>
</comment>
<dbReference type="CDD" id="cd04301">
    <property type="entry name" value="NAT_SF"/>
    <property type="match status" value="1"/>
</dbReference>
<keyword evidence="5" id="KW-1185">Reference proteome</keyword>
<keyword evidence="2 4" id="KW-0012">Acyltransferase</keyword>
<dbReference type="PANTHER" id="PTHR43800">
    <property type="entry name" value="PEPTIDYL-LYSINE N-ACETYLTRANSFERASE YJAB"/>
    <property type="match status" value="1"/>
</dbReference>
<proteinExistence type="predicted"/>
<dbReference type="GO" id="GO:0016746">
    <property type="term" value="F:acyltransferase activity"/>
    <property type="evidence" value="ECO:0007669"/>
    <property type="project" value="UniProtKB-KW"/>
</dbReference>
<dbReference type="Pfam" id="PF13508">
    <property type="entry name" value="Acetyltransf_7"/>
    <property type="match status" value="1"/>
</dbReference>
<dbReference type="Proteomes" id="UP001226691">
    <property type="component" value="Unassembled WGS sequence"/>
</dbReference>
<dbReference type="EC" id="2.3.1.-" evidence="4"/>
<dbReference type="PROSITE" id="PS51186">
    <property type="entry name" value="GNAT"/>
    <property type="match status" value="1"/>
</dbReference>
<evidence type="ECO:0000256" key="1">
    <source>
        <dbReference type="ARBA" id="ARBA00022679"/>
    </source>
</evidence>
<dbReference type="Gene3D" id="3.40.630.30">
    <property type="match status" value="1"/>
</dbReference>
<dbReference type="SUPFAM" id="SSF55729">
    <property type="entry name" value="Acyl-CoA N-acyltransferases (Nat)"/>
    <property type="match status" value="1"/>
</dbReference>
<accession>A0ABU0TRD4</accession>
<organism evidence="4 5">
    <name type="scientific">Microbacterium trichothecenolyticum</name>
    <name type="common">Aureobacterium trichothecenolyticum</name>
    <dbReference type="NCBI Taxonomy" id="69370"/>
    <lineage>
        <taxon>Bacteria</taxon>
        <taxon>Bacillati</taxon>
        <taxon>Actinomycetota</taxon>
        <taxon>Actinomycetes</taxon>
        <taxon>Micrococcales</taxon>
        <taxon>Microbacteriaceae</taxon>
        <taxon>Microbacterium</taxon>
    </lineage>
</organism>
<evidence type="ECO:0000259" key="3">
    <source>
        <dbReference type="PROSITE" id="PS51186"/>
    </source>
</evidence>
<dbReference type="InterPro" id="IPR016181">
    <property type="entry name" value="Acyl_CoA_acyltransferase"/>
</dbReference>
<evidence type="ECO:0000313" key="4">
    <source>
        <dbReference type="EMBL" id="MDQ1122228.1"/>
    </source>
</evidence>
<dbReference type="EMBL" id="JAUTBF010000001">
    <property type="protein sequence ID" value="MDQ1122228.1"/>
    <property type="molecule type" value="Genomic_DNA"/>
</dbReference>